<organism evidence="2 3">
    <name type="scientific">Streptomyces synnematoformans</name>
    <dbReference type="NCBI Taxonomy" id="415721"/>
    <lineage>
        <taxon>Bacteria</taxon>
        <taxon>Bacillati</taxon>
        <taxon>Actinomycetota</taxon>
        <taxon>Actinomycetes</taxon>
        <taxon>Kitasatosporales</taxon>
        <taxon>Streptomycetaceae</taxon>
        <taxon>Streptomyces</taxon>
    </lineage>
</organism>
<dbReference type="Proteomes" id="UP001500443">
    <property type="component" value="Unassembled WGS sequence"/>
</dbReference>
<proteinExistence type="predicted"/>
<feature type="compositionally biased region" description="Low complexity" evidence="1">
    <location>
        <begin position="101"/>
        <end position="132"/>
    </location>
</feature>
<keyword evidence="3" id="KW-1185">Reference proteome</keyword>
<dbReference type="EMBL" id="BAAAPF010000134">
    <property type="protein sequence ID" value="GAA2130976.1"/>
    <property type="molecule type" value="Genomic_DNA"/>
</dbReference>
<comment type="caution">
    <text evidence="2">The sequence shown here is derived from an EMBL/GenBank/DDBJ whole genome shotgun (WGS) entry which is preliminary data.</text>
</comment>
<feature type="compositionally biased region" description="Acidic residues" evidence="1">
    <location>
        <begin position="181"/>
        <end position="199"/>
    </location>
</feature>
<feature type="compositionally biased region" description="Acidic residues" evidence="1">
    <location>
        <begin position="249"/>
        <end position="263"/>
    </location>
</feature>
<name>A0ABP5KDI3_9ACTN</name>
<reference evidence="3" key="1">
    <citation type="journal article" date="2019" name="Int. J. Syst. Evol. Microbiol.">
        <title>The Global Catalogue of Microorganisms (GCM) 10K type strain sequencing project: providing services to taxonomists for standard genome sequencing and annotation.</title>
        <authorList>
            <consortium name="The Broad Institute Genomics Platform"/>
            <consortium name="The Broad Institute Genome Sequencing Center for Infectious Disease"/>
            <person name="Wu L."/>
            <person name="Ma J."/>
        </authorList>
    </citation>
    <scope>NUCLEOTIDE SEQUENCE [LARGE SCALE GENOMIC DNA]</scope>
    <source>
        <strain evidence="3">JCM 15481</strain>
    </source>
</reference>
<feature type="compositionally biased region" description="Gly residues" evidence="1">
    <location>
        <begin position="202"/>
        <end position="218"/>
    </location>
</feature>
<feature type="compositionally biased region" description="Acidic residues" evidence="1">
    <location>
        <begin position="80"/>
        <end position="100"/>
    </location>
</feature>
<accession>A0ABP5KDI3</accession>
<gene>
    <name evidence="2" type="ORF">GCM10009802_39080</name>
</gene>
<protein>
    <recommendedName>
        <fullName evidence="4">Hydrogenase expression protein HypF</fullName>
    </recommendedName>
</protein>
<dbReference type="RefSeq" id="WP_344291294.1">
    <property type="nucleotide sequence ID" value="NZ_BAAAPF010000134.1"/>
</dbReference>
<feature type="compositionally biased region" description="Low complexity" evidence="1">
    <location>
        <begin position="266"/>
        <end position="275"/>
    </location>
</feature>
<evidence type="ECO:0000313" key="2">
    <source>
        <dbReference type="EMBL" id="GAA2130976.1"/>
    </source>
</evidence>
<evidence type="ECO:0000313" key="3">
    <source>
        <dbReference type="Proteomes" id="UP001500443"/>
    </source>
</evidence>
<evidence type="ECO:0000256" key="1">
    <source>
        <dbReference type="SAM" id="MobiDB-lite"/>
    </source>
</evidence>
<feature type="region of interest" description="Disordered" evidence="1">
    <location>
        <begin position="51"/>
        <end position="288"/>
    </location>
</feature>
<feature type="compositionally biased region" description="Basic and acidic residues" evidence="1">
    <location>
        <begin position="228"/>
        <end position="238"/>
    </location>
</feature>
<evidence type="ECO:0008006" key="4">
    <source>
        <dbReference type="Google" id="ProtNLM"/>
    </source>
</evidence>
<sequence length="441" mass="44641">MRPDDQTGAVHRGPRHAAPRRPLLGRVPAGKAIALAAMPTAVFLGLGLTPRPAIAEDDPADRWRPGPCAEQSDEPKGEETADDADDADDGDAGDAADAAEGDGAPGAGEPAEPGGEPSPSPSAAADGPAAEQPDGDDEDGSGAGAGGAEDSGQAEPSPSPSESRPWYDPLGLGGKIGDLLNPDEPESGSEPEPEPEPSDGADGSGGDSGSGGSGGGDSGAAADEEQSETEKAIRDAADKAGATVAELDDKVEDTAENPADETPDTGAAGDGAAADADGREPFPCPTADPEALANAELEAGLPLLPDDPWRLESTKLTLKGLKYHGIVEVQTYSGAVKKVLKYTAADGVDIRDLHQTAVGPGKHTSHVRADKGSTSTIRDGTVTMYTEELKGNLFGLIPMTFSPKTPPPLDLPFAFFTDVQVIQAGQFGGTLTVPGLENTID</sequence>
<feature type="region of interest" description="Disordered" evidence="1">
    <location>
        <begin position="1"/>
        <end position="24"/>
    </location>
</feature>